<dbReference type="GO" id="GO:0045490">
    <property type="term" value="P:pectin catabolic process"/>
    <property type="evidence" value="ECO:0007669"/>
    <property type="project" value="InterPro"/>
</dbReference>
<protein>
    <submittedName>
        <fullName evidence="1">Uncharacterized protein</fullName>
    </submittedName>
</protein>
<dbReference type="GO" id="GO:0042597">
    <property type="term" value="C:periplasmic space"/>
    <property type="evidence" value="ECO:0007669"/>
    <property type="project" value="InterPro"/>
</dbReference>
<dbReference type="EMBL" id="CAJRAF010000004">
    <property type="protein sequence ID" value="CAG5017001.1"/>
    <property type="molecule type" value="Genomic_DNA"/>
</dbReference>
<dbReference type="GO" id="GO:0016837">
    <property type="term" value="F:carbon-oxygen lyase activity, acting on polysaccharides"/>
    <property type="evidence" value="ECO:0007669"/>
    <property type="project" value="InterPro"/>
</dbReference>
<evidence type="ECO:0000313" key="2">
    <source>
        <dbReference type="Proteomes" id="UP000680038"/>
    </source>
</evidence>
<evidence type="ECO:0000313" key="1">
    <source>
        <dbReference type="EMBL" id="CAG5017001.1"/>
    </source>
</evidence>
<keyword evidence="2" id="KW-1185">Reference proteome</keyword>
<dbReference type="Proteomes" id="UP000680038">
    <property type="component" value="Unassembled WGS sequence"/>
</dbReference>
<sequence length="493" mass="56427">MSMKNFITGIICFYLLFPAKSFAQKKDYLFYVKEHCDQLIAHGKDVYGDKKSDMLASIIDTRDMSVPKWKVPPTQGTRGSDRAVGGSNYYHDVQTITVLNSLTKLTGDAKYKSAATHYTNDFLTLCQNPYTGLLGWGEHLYYNFYADSVREGDLDQPGLYLTHEFIENTPPWPNLWEMDSARTTRAIIGVRGHFRSPVTQSFLYNRHARWNKILKPEYRGLEQYQDGGQAWIKHSGLQCYSFTFLYKKTGNPEWKRWAEGTGKLFWKYRNPETNLTISCIDDPRPSGMYANINSMGLLSYYLLKSWQVDPRFAHFRKQAETMLKSVEKYSWDKARSGYVTELQLDGTVFNKELVNVVETGYGNADILLFGRIAAYFYKVTGDKAYLEMVKKISAMLLKHSWPDTFVVNSLASALQFSMDAYEVTGDTRLLDLAGKYADTGINKLWSGKLFVREPKDPYYEAKLGTSDLVAGLLRLHMIQNSRSADAGLLLWSL</sequence>
<dbReference type="SUPFAM" id="SSF48208">
    <property type="entry name" value="Six-hairpin glycosidases"/>
    <property type="match status" value="2"/>
</dbReference>
<gene>
    <name evidence="1" type="ORF">DYBT9275_05680</name>
</gene>
<dbReference type="AlphaFoldDB" id="A0A916JJK9"/>
<comment type="caution">
    <text evidence="1">The sequence shown here is derived from an EMBL/GenBank/DDBJ whole genome shotgun (WGS) entry which is preliminary data.</text>
</comment>
<reference evidence="1" key="1">
    <citation type="submission" date="2021-04" db="EMBL/GenBank/DDBJ databases">
        <authorList>
            <person name="Rodrigo-Torres L."/>
            <person name="Arahal R. D."/>
            <person name="Lucena T."/>
        </authorList>
    </citation>
    <scope>NUCLEOTIDE SEQUENCE</scope>
    <source>
        <strain evidence="1">CECT 9275</strain>
    </source>
</reference>
<dbReference type="InterPro" id="IPR008928">
    <property type="entry name" value="6-hairpin_glycosidase_sf"/>
</dbReference>
<dbReference type="Gene3D" id="1.50.10.20">
    <property type="match status" value="1"/>
</dbReference>
<accession>A0A916JJK9</accession>
<dbReference type="InterPro" id="IPR010702">
    <property type="entry name" value="Pectate_lyase_2"/>
</dbReference>
<name>A0A916JJK9_9BACT</name>
<dbReference type="Pfam" id="PF06917">
    <property type="entry name" value="Pectate_lyase_2"/>
    <property type="match status" value="1"/>
</dbReference>
<proteinExistence type="predicted"/>
<organism evidence="1 2">
    <name type="scientific">Dyadobacter helix</name>
    <dbReference type="NCBI Taxonomy" id="2822344"/>
    <lineage>
        <taxon>Bacteria</taxon>
        <taxon>Pseudomonadati</taxon>
        <taxon>Bacteroidota</taxon>
        <taxon>Cytophagia</taxon>
        <taxon>Cytophagales</taxon>
        <taxon>Spirosomataceae</taxon>
        <taxon>Dyadobacter</taxon>
    </lineage>
</organism>